<gene>
    <name evidence="2" type="ORF">Apa02nite_061690</name>
</gene>
<comment type="caution">
    <text evidence="2">The sequence shown here is derived from an EMBL/GenBank/DDBJ whole genome shotgun (WGS) entry which is preliminary data.</text>
</comment>
<dbReference type="Pfam" id="PF13649">
    <property type="entry name" value="Methyltransf_25"/>
    <property type="match status" value="1"/>
</dbReference>
<dbReference type="Gene3D" id="3.40.50.150">
    <property type="entry name" value="Vaccinia Virus protein VP39"/>
    <property type="match status" value="1"/>
</dbReference>
<proteinExistence type="predicted"/>
<evidence type="ECO:0000313" key="3">
    <source>
        <dbReference type="Proteomes" id="UP000624709"/>
    </source>
</evidence>
<evidence type="ECO:0000313" key="2">
    <source>
        <dbReference type="EMBL" id="GIE70061.1"/>
    </source>
</evidence>
<dbReference type="CDD" id="cd02440">
    <property type="entry name" value="AdoMet_MTases"/>
    <property type="match status" value="1"/>
</dbReference>
<organism evidence="2 3">
    <name type="scientific">Actinoplanes palleronii</name>
    <dbReference type="NCBI Taxonomy" id="113570"/>
    <lineage>
        <taxon>Bacteria</taxon>
        <taxon>Bacillati</taxon>
        <taxon>Actinomycetota</taxon>
        <taxon>Actinomycetes</taxon>
        <taxon>Micromonosporales</taxon>
        <taxon>Micromonosporaceae</taxon>
        <taxon>Actinoplanes</taxon>
    </lineage>
</organism>
<dbReference type="InterPro" id="IPR041698">
    <property type="entry name" value="Methyltransf_25"/>
</dbReference>
<dbReference type="GO" id="GO:0032259">
    <property type="term" value="P:methylation"/>
    <property type="evidence" value="ECO:0007669"/>
    <property type="project" value="UniProtKB-KW"/>
</dbReference>
<protein>
    <submittedName>
        <fullName evidence="2">Methyltransferase</fullName>
    </submittedName>
</protein>
<dbReference type="SUPFAM" id="SSF53335">
    <property type="entry name" value="S-adenosyl-L-methionine-dependent methyltransferases"/>
    <property type="match status" value="1"/>
</dbReference>
<sequence length="215" mass="23278">MVAAVDAKTEELRDAHDVLADFYVTYLDGQLDGDPIERSMLDLFAEQVRSSGRLDVADVGCGTGRLLPYLAAKGLTPRGIDLSPGMVEVARRDHPGFDVQVGDLWNLPFTDGELAGVVCWYSLIFLAPDTRAAAFAELARVIRPGGFLVTAFKNGDGSPRRGGRSANLGVEFDTYWLSAAEMQARFTTAGLTTVFLGHRPFNPVPAGYLLTQKNP</sequence>
<reference evidence="2 3" key="1">
    <citation type="submission" date="2021-01" db="EMBL/GenBank/DDBJ databases">
        <title>Whole genome shotgun sequence of Actinoplanes palleronii NBRC 14916.</title>
        <authorList>
            <person name="Komaki H."/>
            <person name="Tamura T."/>
        </authorList>
    </citation>
    <scope>NUCLEOTIDE SEQUENCE [LARGE SCALE GENOMIC DNA]</scope>
    <source>
        <strain evidence="2 3">NBRC 14916</strain>
    </source>
</reference>
<evidence type="ECO:0000259" key="1">
    <source>
        <dbReference type="Pfam" id="PF13649"/>
    </source>
</evidence>
<keyword evidence="2" id="KW-0808">Transferase</keyword>
<accession>A0ABQ4BIF6</accession>
<dbReference type="PANTHER" id="PTHR43591:SF110">
    <property type="entry name" value="RHODANESE DOMAIN-CONTAINING PROTEIN"/>
    <property type="match status" value="1"/>
</dbReference>
<keyword evidence="2" id="KW-0489">Methyltransferase</keyword>
<dbReference type="PANTHER" id="PTHR43591">
    <property type="entry name" value="METHYLTRANSFERASE"/>
    <property type="match status" value="1"/>
</dbReference>
<dbReference type="EMBL" id="BOMS01000094">
    <property type="protein sequence ID" value="GIE70061.1"/>
    <property type="molecule type" value="Genomic_DNA"/>
</dbReference>
<keyword evidence="3" id="KW-1185">Reference proteome</keyword>
<name>A0ABQ4BIF6_9ACTN</name>
<dbReference type="GO" id="GO:0008168">
    <property type="term" value="F:methyltransferase activity"/>
    <property type="evidence" value="ECO:0007669"/>
    <property type="project" value="UniProtKB-KW"/>
</dbReference>
<dbReference type="InterPro" id="IPR029063">
    <property type="entry name" value="SAM-dependent_MTases_sf"/>
</dbReference>
<feature type="domain" description="Methyltransferase" evidence="1">
    <location>
        <begin position="56"/>
        <end position="146"/>
    </location>
</feature>
<dbReference type="Proteomes" id="UP000624709">
    <property type="component" value="Unassembled WGS sequence"/>
</dbReference>